<keyword evidence="3" id="KW-0805">Transcription regulation</keyword>
<dbReference type="GO" id="GO:0005634">
    <property type="term" value="C:nucleus"/>
    <property type="evidence" value="ECO:0007669"/>
    <property type="project" value="UniProtKB-SubCell"/>
</dbReference>
<evidence type="ECO:0000313" key="9">
    <source>
        <dbReference type="Proteomes" id="UP001626550"/>
    </source>
</evidence>
<dbReference type="Proteomes" id="UP001626550">
    <property type="component" value="Unassembled WGS sequence"/>
</dbReference>
<keyword evidence="4" id="KW-0804">Transcription</keyword>
<reference evidence="8 9" key="1">
    <citation type="submission" date="2024-11" db="EMBL/GenBank/DDBJ databases">
        <title>Adaptive evolution of stress response genes in parasites aligns with host niche diversity.</title>
        <authorList>
            <person name="Hahn C."/>
            <person name="Resl P."/>
        </authorList>
    </citation>
    <scope>NUCLEOTIDE SEQUENCE [LARGE SCALE GENOMIC DNA]</scope>
    <source>
        <strain evidence="8">EGGRZ-B1_66</strain>
        <tissue evidence="8">Body</tissue>
    </source>
</reference>
<keyword evidence="6" id="KW-0175">Coiled coil</keyword>
<feature type="region of interest" description="Disordered" evidence="7">
    <location>
        <begin position="329"/>
        <end position="429"/>
    </location>
</feature>
<keyword evidence="5" id="KW-0539">Nucleus</keyword>
<comment type="similarity">
    <text evidence="2">Belongs to the NGG1 family.</text>
</comment>
<sequence length="583" mass="65349">MSLRATTNPKSLKRMLHGKNLHLHDLPVLQNELEKILAETLENACFVRHQLHNERLPDPLKQKVGLLPDDVESLSVKSDPEKPLKLIFSPLPKSGTALIPHQPTFELSVSDPNFSPNYIIPNKFWALMEPYCAEITESNIAFIEQVIKTYQDELKHSKLFQLPEASTIIPNSEGSSLSSRRDSINVSWNMPYSPVNSETLDPSQHNQLRAASSLVSVAKKIDSDLKGKTSHFLLIADKPAELLVANQLSESIVADMCEENILCLKKIAQAGRKSKSFKPEAADSMKNIAKQLKVSSSYRIEKKVAQAISELGLSPLNVFIQPSCTAPILQSNGKRSMEDRESKAKRKKMDKSSFSVERPHKRHSDMRLVISRSPRQQNGSGARDELRDSAESHSEEEETANQSGIDSSLSLDGMEVQKSPRLTNGNSMYEDETEDLKNCLLDISSSLANGNDVEQDTPLPSAGTSTGSIQLDPYATADAVTWALVQRQRELKTLCSSNIQNFRRLLQQAKKDMQRQEIQRRLAIADADVIETFNKINQHKSSGKALLKRDKDAAWKCIKERKKILLELESFDRKHTSSTFNLF</sequence>
<dbReference type="AlphaFoldDB" id="A0ABD2PMX8"/>
<evidence type="ECO:0000313" key="8">
    <source>
        <dbReference type="EMBL" id="KAL3308870.1"/>
    </source>
</evidence>
<protein>
    <submittedName>
        <fullName evidence="8">Transcriptional adaptor 3</fullName>
    </submittedName>
</protein>
<evidence type="ECO:0000256" key="3">
    <source>
        <dbReference type="ARBA" id="ARBA00023015"/>
    </source>
</evidence>
<evidence type="ECO:0000256" key="6">
    <source>
        <dbReference type="SAM" id="Coils"/>
    </source>
</evidence>
<organism evidence="8 9">
    <name type="scientific">Cichlidogyrus casuarinus</name>
    <dbReference type="NCBI Taxonomy" id="1844966"/>
    <lineage>
        <taxon>Eukaryota</taxon>
        <taxon>Metazoa</taxon>
        <taxon>Spiralia</taxon>
        <taxon>Lophotrochozoa</taxon>
        <taxon>Platyhelminthes</taxon>
        <taxon>Monogenea</taxon>
        <taxon>Monopisthocotylea</taxon>
        <taxon>Dactylogyridea</taxon>
        <taxon>Ancyrocephalidae</taxon>
        <taxon>Cichlidogyrus</taxon>
    </lineage>
</organism>
<keyword evidence="9" id="KW-1185">Reference proteome</keyword>
<evidence type="ECO:0000256" key="1">
    <source>
        <dbReference type="ARBA" id="ARBA00004123"/>
    </source>
</evidence>
<gene>
    <name evidence="8" type="primary">TADA3</name>
    <name evidence="8" type="ORF">Ciccas_012593</name>
</gene>
<evidence type="ECO:0000256" key="4">
    <source>
        <dbReference type="ARBA" id="ARBA00023163"/>
    </source>
</evidence>
<evidence type="ECO:0000256" key="2">
    <source>
        <dbReference type="ARBA" id="ARBA00005330"/>
    </source>
</evidence>
<feature type="compositionally biased region" description="Basic and acidic residues" evidence="7">
    <location>
        <begin position="382"/>
        <end position="393"/>
    </location>
</feature>
<evidence type="ECO:0000256" key="5">
    <source>
        <dbReference type="ARBA" id="ARBA00023242"/>
    </source>
</evidence>
<feature type="coiled-coil region" evidence="6">
    <location>
        <begin position="499"/>
        <end position="526"/>
    </location>
</feature>
<comment type="caution">
    <text evidence="8">The sequence shown here is derived from an EMBL/GenBank/DDBJ whole genome shotgun (WGS) entry which is preliminary data.</text>
</comment>
<dbReference type="PANTHER" id="PTHR13556">
    <property type="entry name" value="TRANSCRIPTIONAL ADAPTER 3-RELATED"/>
    <property type="match status" value="1"/>
</dbReference>
<dbReference type="Pfam" id="PF10198">
    <property type="entry name" value="Ada3"/>
    <property type="match status" value="1"/>
</dbReference>
<feature type="compositionally biased region" description="Polar residues" evidence="7">
    <location>
        <begin position="400"/>
        <end position="410"/>
    </location>
</feature>
<evidence type="ECO:0000256" key="7">
    <source>
        <dbReference type="SAM" id="MobiDB-lite"/>
    </source>
</evidence>
<dbReference type="PANTHER" id="PTHR13556:SF2">
    <property type="entry name" value="TRANSCRIPTIONAL ADAPTER 3"/>
    <property type="match status" value="1"/>
</dbReference>
<dbReference type="InterPro" id="IPR019340">
    <property type="entry name" value="Histone_AcTrfase_su3"/>
</dbReference>
<name>A0ABD2PMX8_9PLAT</name>
<proteinExistence type="inferred from homology"/>
<accession>A0ABD2PMX8</accession>
<dbReference type="EMBL" id="JBJKFK010004586">
    <property type="protein sequence ID" value="KAL3308870.1"/>
    <property type="molecule type" value="Genomic_DNA"/>
</dbReference>
<comment type="subcellular location">
    <subcellularLocation>
        <location evidence="1">Nucleus</location>
    </subcellularLocation>
</comment>